<proteinExistence type="predicted"/>
<dbReference type="HOGENOM" id="CLU_3085991_0_0_4"/>
<organism evidence="1 2">
    <name type="scientific">Verminephrobacter eiseniae (strain EF01-2)</name>
    <dbReference type="NCBI Taxonomy" id="391735"/>
    <lineage>
        <taxon>Bacteria</taxon>
        <taxon>Pseudomonadati</taxon>
        <taxon>Pseudomonadota</taxon>
        <taxon>Betaproteobacteria</taxon>
        <taxon>Burkholderiales</taxon>
        <taxon>Comamonadaceae</taxon>
        <taxon>Verminephrobacter</taxon>
    </lineage>
</organism>
<dbReference type="STRING" id="391735.Veis_0714"/>
<name>A1WFT9_VEREI</name>
<dbReference type="GeneID" id="76463606"/>
<sequence>MNMSNPFVVWALGIIALGVPVSVIAAELWAGYKSNKRLDQIEMEMYGEIRTR</sequence>
<dbReference type="Proteomes" id="UP000000374">
    <property type="component" value="Chromosome"/>
</dbReference>
<evidence type="ECO:0000313" key="1">
    <source>
        <dbReference type="EMBL" id="ABM56496.1"/>
    </source>
</evidence>
<dbReference type="RefSeq" id="WP_011808510.1">
    <property type="nucleotide sequence ID" value="NC_008786.1"/>
</dbReference>
<protein>
    <submittedName>
        <fullName evidence="1">Uncharacterized protein</fullName>
    </submittedName>
</protein>
<dbReference type="EMBL" id="CP000542">
    <property type="protein sequence ID" value="ABM56496.1"/>
    <property type="molecule type" value="Genomic_DNA"/>
</dbReference>
<reference evidence="2" key="1">
    <citation type="submission" date="2006-12" db="EMBL/GenBank/DDBJ databases">
        <title>Complete sequence of chromosome 1 of Verminephrobacter eiseniae EF01-2.</title>
        <authorList>
            <person name="Copeland A."/>
            <person name="Lucas S."/>
            <person name="Lapidus A."/>
            <person name="Barry K."/>
            <person name="Detter J.C."/>
            <person name="Glavina del Rio T."/>
            <person name="Dalin E."/>
            <person name="Tice H."/>
            <person name="Pitluck S."/>
            <person name="Chertkov O."/>
            <person name="Brettin T."/>
            <person name="Bruce D."/>
            <person name="Han C."/>
            <person name="Tapia R."/>
            <person name="Gilna P."/>
            <person name="Schmutz J."/>
            <person name="Larimer F."/>
            <person name="Land M."/>
            <person name="Hauser L."/>
            <person name="Kyrpides N."/>
            <person name="Kim E."/>
            <person name="Stahl D."/>
            <person name="Richardson P."/>
        </authorList>
    </citation>
    <scope>NUCLEOTIDE SEQUENCE [LARGE SCALE GENOMIC DNA]</scope>
    <source>
        <strain evidence="2">EF01-2</strain>
    </source>
</reference>
<gene>
    <name evidence="1" type="ordered locus">Veis_0714</name>
</gene>
<dbReference type="KEGG" id="vei:Veis_0714"/>
<evidence type="ECO:0000313" key="2">
    <source>
        <dbReference type="Proteomes" id="UP000000374"/>
    </source>
</evidence>
<keyword evidence="2" id="KW-1185">Reference proteome</keyword>
<dbReference type="AlphaFoldDB" id="A1WFT9"/>
<accession>A1WFT9</accession>